<dbReference type="GO" id="GO:0003677">
    <property type="term" value="F:DNA binding"/>
    <property type="evidence" value="ECO:0007669"/>
    <property type="project" value="UniProtKB-UniRule"/>
</dbReference>
<feature type="domain" description="THAP-type" evidence="6">
    <location>
        <begin position="1"/>
        <end position="87"/>
    </location>
</feature>
<dbReference type="Proteomes" id="UP000838756">
    <property type="component" value="Unassembled WGS sequence"/>
</dbReference>
<evidence type="ECO:0000256" key="5">
    <source>
        <dbReference type="PROSITE-ProRule" id="PRU00309"/>
    </source>
</evidence>
<evidence type="ECO:0000256" key="3">
    <source>
        <dbReference type="ARBA" id="ARBA00022833"/>
    </source>
</evidence>
<dbReference type="SMART" id="SM00980">
    <property type="entry name" value="THAP"/>
    <property type="match status" value="1"/>
</dbReference>
<evidence type="ECO:0000313" key="7">
    <source>
        <dbReference type="EMBL" id="CAH2217981.1"/>
    </source>
</evidence>
<dbReference type="PROSITE" id="PS50950">
    <property type="entry name" value="ZF_THAP"/>
    <property type="match status" value="1"/>
</dbReference>
<dbReference type="InterPro" id="IPR006612">
    <property type="entry name" value="THAP_Znf"/>
</dbReference>
<evidence type="ECO:0000256" key="4">
    <source>
        <dbReference type="ARBA" id="ARBA00023125"/>
    </source>
</evidence>
<keyword evidence="1" id="KW-0479">Metal-binding</keyword>
<dbReference type="EMBL" id="CAKXAJ010018888">
    <property type="protein sequence ID" value="CAH2217981.1"/>
    <property type="molecule type" value="Genomic_DNA"/>
</dbReference>
<dbReference type="PANTHER" id="PTHR46927:SF3">
    <property type="entry name" value="THAP-TYPE DOMAIN-CONTAINING PROTEIN"/>
    <property type="match status" value="1"/>
</dbReference>
<dbReference type="PANTHER" id="PTHR46927">
    <property type="entry name" value="AGAP005574-PA"/>
    <property type="match status" value="1"/>
</dbReference>
<evidence type="ECO:0000256" key="2">
    <source>
        <dbReference type="ARBA" id="ARBA00022771"/>
    </source>
</evidence>
<keyword evidence="2 5" id="KW-0863">Zinc-finger</keyword>
<dbReference type="SUPFAM" id="SSF57716">
    <property type="entry name" value="Glucocorticoid receptor-like (DNA-binding domain)"/>
    <property type="match status" value="1"/>
</dbReference>
<comment type="caution">
    <text evidence="7">The sequence shown here is derived from an EMBL/GenBank/DDBJ whole genome shotgun (WGS) entry which is preliminary data.</text>
</comment>
<dbReference type="OrthoDB" id="7312725at2759"/>
<dbReference type="InterPro" id="IPR038441">
    <property type="entry name" value="THAP_Znf_sf"/>
</dbReference>
<protein>
    <submittedName>
        <fullName evidence="7">Jg2503 protein</fullName>
    </submittedName>
</protein>
<gene>
    <name evidence="7" type="primary">jg2503</name>
    <name evidence="7" type="ORF">PAEG_LOCUS5857</name>
</gene>
<keyword evidence="8" id="KW-1185">Reference proteome</keyword>
<proteinExistence type="predicted"/>
<dbReference type="AlphaFoldDB" id="A0A8S4QRF6"/>
<dbReference type="GO" id="GO:0008270">
    <property type="term" value="F:zinc ion binding"/>
    <property type="evidence" value="ECO:0007669"/>
    <property type="project" value="UniProtKB-KW"/>
</dbReference>
<name>A0A8S4QRF6_9NEOP</name>
<accession>A0A8S4QRF6</accession>
<evidence type="ECO:0000313" key="8">
    <source>
        <dbReference type="Proteomes" id="UP000838756"/>
    </source>
</evidence>
<evidence type="ECO:0000259" key="6">
    <source>
        <dbReference type="PROSITE" id="PS50950"/>
    </source>
</evidence>
<dbReference type="Gene3D" id="6.20.210.20">
    <property type="entry name" value="THAP domain"/>
    <property type="match status" value="1"/>
</dbReference>
<dbReference type="Pfam" id="PF05485">
    <property type="entry name" value="THAP"/>
    <property type="match status" value="1"/>
</dbReference>
<evidence type="ECO:0000256" key="1">
    <source>
        <dbReference type="ARBA" id="ARBA00022723"/>
    </source>
</evidence>
<reference evidence="7" key="1">
    <citation type="submission" date="2022-03" db="EMBL/GenBank/DDBJ databases">
        <authorList>
            <person name="Lindestad O."/>
        </authorList>
    </citation>
    <scope>NUCLEOTIDE SEQUENCE</scope>
</reference>
<keyword evidence="4 5" id="KW-0238">DNA-binding</keyword>
<keyword evidence="3" id="KW-0862">Zinc</keyword>
<organism evidence="7 8">
    <name type="scientific">Pararge aegeria aegeria</name>
    <dbReference type="NCBI Taxonomy" id="348720"/>
    <lineage>
        <taxon>Eukaryota</taxon>
        <taxon>Metazoa</taxon>
        <taxon>Ecdysozoa</taxon>
        <taxon>Arthropoda</taxon>
        <taxon>Hexapoda</taxon>
        <taxon>Insecta</taxon>
        <taxon>Pterygota</taxon>
        <taxon>Neoptera</taxon>
        <taxon>Endopterygota</taxon>
        <taxon>Lepidoptera</taxon>
        <taxon>Glossata</taxon>
        <taxon>Ditrysia</taxon>
        <taxon>Papilionoidea</taxon>
        <taxon>Nymphalidae</taxon>
        <taxon>Satyrinae</taxon>
        <taxon>Satyrini</taxon>
        <taxon>Parargina</taxon>
        <taxon>Pararge</taxon>
    </lineage>
</organism>
<dbReference type="InterPro" id="IPR052224">
    <property type="entry name" value="THAP_domain_protein"/>
</dbReference>
<sequence length="90" mass="10719">MPSCVVKWCRNHTDHHHKDSGITFHVFPQNPCRREQWVKAVQLERQENDWMPSKSSRICSIHFRDDDFYLSKKGFRMIKRVATPSCTVCI</sequence>